<evidence type="ECO:0000313" key="1">
    <source>
        <dbReference type="EMBL" id="KAL0632010.1"/>
    </source>
</evidence>
<dbReference type="Pfam" id="PF14441">
    <property type="entry name" value="OTT_1508_deam"/>
    <property type="match status" value="1"/>
</dbReference>
<gene>
    <name evidence="1" type="ORF">Q9L58_009098</name>
</gene>
<organism evidence="1 2">
    <name type="scientific">Discina gigas</name>
    <dbReference type="NCBI Taxonomy" id="1032678"/>
    <lineage>
        <taxon>Eukaryota</taxon>
        <taxon>Fungi</taxon>
        <taxon>Dikarya</taxon>
        <taxon>Ascomycota</taxon>
        <taxon>Pezizomycotina</taxon>
        <taxon>Pezizomycetes</taxon>
        <taxon>Pezizales</taxon>
        <taxon>Discinaceae</taxon>
        <taxon>Discina</taxon>
    </lineage>
</organism>
<dbReference type="InterPro" id="IPR027796">
    <property type="entry name" value="OTT_1508_deam-like"/>
</dbReference>
<reference evidence="1 2" key="1">
    <citation type="submission" date="2024-02" db="EMBL/GenBank/DDBJ databases">
        <title>Discinaceae phylogenomics.</title>
        <authorList>
            <person name="Dirks A.C."/>
            <person name="James T.Y."/>
        </authorList>
    </citation>
    <scope>NUCLEOTIDE SEQUENCE [LARGE SCALE GENOMIC DNA]</scope>
    <source>
        <strain evidence="1 2">ACD0624</strain>
    </source>
</reference>
<evidence type="ECO:0000313" key="2">
    <source>
        <dbReference type="Proteomes" id="UP001447188"/>
    </source>
</evidence>
<name>A0ABR3G7U2_9PEZI</name>
<dbReference type="EMBL" id="JBBBZM010000193">
    <property type="protein sequence ID" value="KAL0632010.1"/>
    <property type="molecule type" value="Genomic_DNA"/>
</dbReference>
<proteinExistence type="predicted"/>
<dbReference type="Proteomes" id="UP001447188">
    <property type="component" value="Unassembled WGS sequence"/>
</dbReference>
<comment type="caution">
    <text evidence="1">The sequence shown here is derived from an EMBL/GenBank/DDBJ whole genome shotgun (WGS) entry which is preliminary data.</text>
</comment>
<keyword evidence="2" id="KW-1185">Reference proteome</keyword>
<accession>A0ABR3G7U2</accession>
<sequence length="115" mass="12702">MIASTASTAPPAPVLLEIGVSKSSCLMCREFIAAVQSRYRHFTVKVPPCHGKHAAGWSLPTTIPSALGGVTTKRLHDEMDEVLQRATRNRKSDSREGVGRRSVWWCRPAQIFKTL</sequence>
<protein>
    <submittedName>
        <fullName evidence="1">Uncharacterized protein</fullName>
    </submittedName>
</protein>